<feature type="region of interest" description="Disordered" evidence="1">
    <location>
        <begin position="1"/>
        <end position="113"/>
    </location>
</feature>
<protein>
    <submittedName>
        <fullName evidence="3">BTB domain-containing protein</fullName>
    </submittedName>
</protein>
<organism evidence="2 3">
    <name type="scientific">Plectus sambesii</name>
    <dbReference type="NCBI Taxonomy" id="2011161"/>
    <lineage>
        <taxon>Eukaryota</taxon>
        <taxon>Metazoa</taxon>
        <taxon>Ecdysozoa</taxon>
        <taxon>Nematoda</taxon>
        <taxon>Chromadorea</taxon>
        <taxon>Plectida</taxon>
        <taxon>Plectina</taxon>
        <taxon>Plectoidea</taxon>
        <taxon>Plectidae</taxon>
        <taxon>Plectus</taxon>
    </lineage>
</organism>
<dbReference type="AlphaFoldDB" id="A0A914W4J1"/>
<feature type="compositionally biased region" description="Low complexity" evidence="1">
    <location>
        <begin position="30"/>
        <end position="72"/>
    </location>
</feature>
<feature type="compositionally biased region" description="Basic and acidic residues" evidence="1">
    <location>
        <begin position="1"/>
        <end position="20"/>
    </location>
</feature>
<keyword evidence="2" id="KW-1185">Reference proteome</keyword>
<evidence type="ECO:0000313" key="3">
    <source>
        <dbReference type="WBParaSite" id="PSAMB.scaffold3220size19216.g20711.t1"/>
    </source>
</evidence>
<dbReference type="WBParaSite" id="PSAMB.scaffold3220size19216.g20711.t1">
    <property type="protein sequence ID" value="PSAMB.scaffold3220size19216.g20711.t1"/>
    <property type="gene ID" value="PSAMB.scaffold3220size19216.g20711"/>
</dbReference>
<evidence type="ECO:0000256" key="1">
    <source>
        <dbReference type="SAM" id="MobiDB-lite"/>
    </source>
</evidence>
<feature type="compositionally biased region" description="Basic and acidic residues" evidence="1">
    <location>
        <begin position="95"/>
        <end position="109"/>
    </location>
</feature>
<dbReference type="Proteomes" id="UP000887566">
    <property type="component" value="Unplaced"/>
</dbReference>
<sequence length="207" mass="23883">MIVLRDKSSNNNKASKDHIKNKYNSSKFCNVSINKNNSSNSSSGRSSSNDYNNYKNMSNNGNSNSSNNNEPNRSLEELQQEKQKIQQQRLLKQRLQKDKEKQPEQKLKQELLQPQIQQRNGPVFSFHQDSPELQLIKVEQRNIYVNGRRLAELSPHFARVCSSEKPKDGIGQRPLSMDEMYNDVLEMLRCILPCELNAFQLQPVTGE</sequence>
<evidence type="ECO:0000313" key="2">
    <source>
        <dbReference type="Proteomes" id="UP000887566"/>
    </source>
</evidence>
<proteinExistence type="predicted"/>
<reference evidence="3" key="1">
    <citation type="submission" date="2022-11" db="UniProtKB">
        <authorList>
            <consortium name="WormBaseParasite"/>
        </authorList>
    </citation>
    <scope>IDENTIFICATION</scope>
</reference>
<name>A0A914W4J1_9BILA</name>
<feature type="compositionally biased region" description="Basic and acidic residues" evidence="1">
    <location>
        <begin position="73"/>
        <end position="84"/>
    </location>
</feature>
<accession>A0A914W4J1</accession>